<sequence length="93" mass="10987">MCSLPHADESPRERFAYRGYNVTVYTSRNDRDNWRPVIEVERDGRPVQLDEPEDIGPFWETREEAQRAGLERARYLLDRRDGALDLRNPARPT</sequence>
<dbReference type="InterPro" id="IPR046696">
    <property type="entry name" value="DUF6566"/>
</dbReference>
<proteinExistence type="predicted"/>
<name>B2JRV7_PARP8</name>
<accession>B2JRV7</accession>
<gene>
    <name evidence="2" type="ordered locus">Bphy_4767</name>
</gene>
<dbReference type="EMBL" id="CP001044">
    <property type="protein sequence ID" value="ACC73876.1"/>
    <property type="molecule type" value="Genomic_DNA"/>
</dbReference>
<dbReference type="Gene3D" id="3.30.160.350">
    <property type="match status" value="1"/>
</dbReference>
<dbReference type="KEGG" id="bph:Bphy_4767"/>
<dbReference type="Proteomes" id="UP000001192">
    <property type="component" value="Chromosome 2"/>
</dbReference>
<reference evidence="3" key="1">
    <citation type="journal article" date="2014" name="Stand. Genomic Sci.">
        <title>Complete genome sequence of Burkholderia phymatum STM815(T), a broad host range and efficient nitrogen-fixing symbiont of Mimosa species.</title>
        <authorList>
            <person name="Moulin L."/>
            <person name="Klonowska A."/>
            <person name="Caroline B."/>
            <person name="Booth K."/>
            <person name="Vriezen J.A."/>
            <person name="Melkonian R."/>
            <person name="James E.K."/>
            <person name="Young J.P."/>
            <person name="Bena G."/>
            <person name="Hauser L."/>
            <person name="Land M."/>
            <person name="Kyrpides N."/>
            <person name="Bruce D."/>
            <person name="Chain P."/>
            <person name="Copeland A."/>
            <person name="Pitluck S."/>
            <person name="Woyke T."/>
            <person name="Lizotte-Waniewski M."/>
            <person name="Bristow J."/>
            <person name="Riley M."/>
        </authorList>
    </citation>
    <scope>NUCLEOTIDE SEQUENCE [LARGE SCALE GENOMIC DNA]</scope>
    <source>
        <strain evidence="3">DSM 17167 / CIP 108236 / LMG 21445 / STM815</strain>
    </source>
</reference>
<dbReference type="HOGENOM" id="CLU_179824_0_0_4"/>
<feature type="domain" description="DUF6566" evidence="1">
    <location>
        <begin position="11"/>
        <end position="81"/>
    </location>
</feature>
<dbReference type="AlphaFoldDB" id="B2JRV7"/>
<protein>
    <recommendedName>
        <fullName evidence="1">DUF6566 domain-containing protein</fullName>
    </recommendedName>
</protein>
<dbReference type="RefSeq" id="WP_012404045.1">
    <property type="nucleotide sequence ID" value="NC_010623.1"/>
</dbReference>
<evidence type="ECO:0000259" key="1">
    <source>
        <dbReference type="Pfam" id="PF20204"/>
    </source>
</evidence>
<evidence type="ECO:0000313" key="3">
    <source>
        <dbReference type="Proteomes" id="UP000001192"/>
    </source>
</evidence>
<dbReference type="Pfam" id="PF20204">
    <property type="entry name" value="DUF6566"/>
    <property type="match status" value="1"/>
</dbReference>
<keyword evidence="3" id="KW-1185">Reference proteome</keyword>
<dbReference type="OrthoDB" id="8928268at2"/>
<dbReference type="STRING" id="391038.Bphy_4767"/>
<evidence type="ECO:0000313" key="2">
    <source>
        <dbReference type="EMBL" id="ACC73876.1"/>
    </source>
</evidence>
<organism evidence="2 3">
    <name type="scientific">Paraburkholderia phymatum (strain DSM 17167 / CIP 108236 / LMG 21445 / STM815)</name>
    <name type="common">Burkholderia phymatum</name>
    <dbReference type="NCBI Taxonomy" id="391038"/>
    <lineage>
        <taxon>Bacteria</taxon>
        <taxon>Pseudomonadati</taxon>
        <taxon>Pseudomonadota</taxon>
        <taxon>Betaproteobacteria</taxon>
        <taxon>Burkholderiales</taxon>
        <taxon>Burkholderiaceae</taxon>
        <taxon>Paraburkholderia</taxon>
    </lineage>
</organism>